<comment type="caution">
    <text evidence="1">The sequence shown here is derived from an EMBL/GenBank/DDBJ whole genome shotgun (WGS) entry which is preliminary data.</text>
</comment>
<dbReference type="AlphaFoldDB" id="A0A2R6RIF6"/>
<sequence>MSTCIVTMIRTLKRTLKTSPWAEPDACPILPDLLRYCFQNLKRETTPVFDRAAVFICTLVGDILQKLIWEVAVRVMKLYAIETCAMDRVRRSSGKQLHVFFDF</sequence>
<organism evidence="1 2">
    <name type="scientific">Hermanssonia centrifuga</name>
    <dbReference type="NCBI Taxonomy" id="98765"/>
    <lineage>
        <taxon>Eukaryota</taxon>
        <taxon>Fungi</taxon>
        <taxon>Dikarya</taxon>
        <taxon>Basidiomycota</taxon>
        <taxon>Agaricomycotina</taxon>
        <taxon>Agaricomycetes</taxon>
        <taxon>Polyporales</taxon>
        <taxon>Meruliaceae</taxon>
        <taxon>Hermanssonia</taxon>
    </lineage>
</organism>
<evidence type="ECO:0000313" key="2">
    <source>
        <dbReference type="Proteomes" id="UP000186601"/>
    </source>
</evidence>
<keyword evidence="2" id="KW-1185">Reference proteome</keyword>
<dbReference type="EMBL" id="MLYV02000256">
    <property type="protein sequence ID" value="PSS29795.1"/>
    <property type="molecule type" value="Genomic_DNA"/>
</dbReference>
<dbReference type="AntiFam" id="ANF00205">
    <property type="entry name" value="Shadow ORF (opposite nemA)"/>
</dbReference>
<name>A0A2R6RIF6_9APHY</name>
<dbReference type="Proteomes" id="UP000186601">
    <property type="component" value="Unassembled WGS sequence"/>
</dbReference>
<accession>A0A2R6RIF6</accession>
<protein>
    <submittedName>
        <fullName evidence="1">Uncharacterized protein</fullName>
    </submittedName>
</protein>
<evidence type="ECO:0000313" key="1">
    <source>
        <dbReference type="EMBL" id="PSS29795.1"/>
    </source>
</evidence>
<proteinExistence type="predicted"/>
<gene>
    <name evidence="1" type="ORF">PHLCEN_2v2943</name>
</gene>
<reference evidence="1 2" key="1">
    <citation type="submission" date="2018-02" db="EMBL/GenBank/DDBJ databases">
        <title>Genome sequence of the basidiomycete white-rot fungus Phlebia centrifuga.</title>
        <authorList>
            <person name="Granchi Z."/>
            <person name="Peng M."/>
            <person name="de Vries R.P."/>
            <person name="Hilden K."/>
            <person name="Makela M.R."/>
            <person name="Grigoriev I."/>
            <person name="Riley R."/>
        </authorList>
    </citation>
    <scope>NUCLEOTIDE SEQUENCE [LARGE SCALE GENOMIC DNA]</scope>
    <source>
        <strain evidence="1 2">FBCC195</strain>
    </source>
</reference>